<dbReference type="EMBL" id="OMOD01000128">
    <property type="protein sequence ID" value="SPF41328.1"/>
    <property type="molecule type" value="Genomic_DNA"/>
</dbReference>
<evidence type="ECO:0000313" key="2">
    <source>
        <dbReference type="Proteomes" id="UP000238701"/>
    </source>
</evidence>
<sequence>MKSRLGYKGYVIEARLSELKDVFSAEFSIEEHDGSGVTETQFYLPDTFPTRDSAFEAAIKAGRQKIDMGFLRGSAVVSG</sequence>
<gene>
    <name evidence="1" type="ORF">SBA1_350046</name>
</gene>
<evidence type="ECO:0000313" key="1">
    <source>
        <dbReference type="EMBL" id="SPF41328.1"/>
    </source>
</evidence>
<reference evidence="2" key="1">
    <citation type="submission" date="2018-02" db="EMBL/GenBank/DDBJ databases">
        <authorList>
            <person name="Hausmann B."/>
        </authorList>
    </citation>
    <scope>NUCLEOTIDE SEQUENCE [LARGE SCALE GENOMIC DNA]</scope>
    <source>
        <strain evidence="2">Peat soil MAG SbA1</strain>
    </source>
</reference>
<proteinExistence type="predicted"/>
<dbReference type="OrthoDB" id="9983557at2"/>
<protein>
    <submittedName>
        <fullName evidence="1">Uncharacterized protein</fullName>
    </submittedName>
</protein>
<accession>A0A2U3KNT7</accession>
<dbReference type="Proteomes" id="UP000238701">
    <property type="component" value="Unassembled WGS sequence"/>
</dbReference>
<organism evidence="1 2">
    <name type="scientific">Candidatus Sulfotelmatobacter kueseliae</name>
    <dbReference type="NCBI Taxonomy" id="2042962"/>
    <lineage>
        <taxon>Bacteria</taxon>
        <taxon>Pseudomonadati</taxon>
        <taxon>Acidobacteriota</taxon>
        <taxon>Terriglobia</taxon>
        <taxon>Terriglobales</taxon>
        <taxon>Candidatus Korobacteraceae</taxon>
        <taxon>Candidatus Sulfotelmatobacter</taxon>
    </lineage>
</organism>
<name>A0A2U3KNT7_9BACT</name>
<dbReference type="AlphaFoldDB" id="A0A2U3KNT7"/>